<name>A0A9D2T960_9FIRM</name>
<keyword evidence="1" id="KW-0812">Transmembrane</keyword>
<dbReference type="Proteomes" id="UP000823904">
    <property type="component" value="Unassembled WGS sequence"/>
</dbReference>
<evidence type="ECO:0000313" key="3">
    <source>
        <dbReference type="Proteomes" id="UP000823904"/>
    </source>
</evidence>
<gene>
    <name evidence="2" type="ORF">H9754_06770</name>
</gene>
<sequence>MLGTFVNTGTILAGSILGSVLRRGIKEKYQNCLYNAMGLAALGLGINSITSNMPESRYPVLFIASLAIGSLTGTILNLDGKFQGLMGRFGKSELAKGLSTGILLFCIGSLSILGPIQSALYGDNTYLFTNATLDFVTSTVLASTYGIGMACAAPVLFCWQGSIYLGASFLQTFLTGPLMTEITIIGGFLIAASGLSILNMKDMKTLNMLPSLLVPIIFFLFV</sequence>
<dbReference type="AlphaFoldDB" id="A0A9D2T960"/>
<dbReference type="EMBL" id="DWWD01000026">
    <property type="protein sequence ID" value="HJC50264.1"/>
    <property type="molecule type" value="Genomic_DNA"/>
</dbReference>
<dbReference type="InterPro" id="IPR007563">
    <property type="entry name" value="DUF554"/>
</dbReference>
<protein>
    <submittedName>
        <fullName evidence="2">DUF554 domain-containing protein</fullName>
    </submittedName>
</protein>
<accession>A0A9D2T960</accession>
<dbReference type="Pfam" id="PF04474">
    <property type="entry name" value="DUF554"/>
    <property type="match status" value="1"/>
</dbReference>
<feature type="transmembrane region" description="Helical" evidence="1">
    <location>
        <begin position="140"/>
        <end position="166"/>
    </location>
</feature>
<feature type="transmembrane region" description="Helical" evidence="1">
    <location>
        <begin position="56"/>
        <end position="78"/>
    </location>
</feature>
<organism evidence="2 3">
    <name type="scientific">Candidatus Anaerostipes avistercoris</name>
    <dbReference type="NCBI Taxonomy" id="2838462"/>
    <lineage>
        <taxon>Bacteria</taxon>
        <taxon>Bacillati</taxon>
        <taxon>Bacillota</taxon>
        <taxon>Clostridia</taxon>
        <taxon>Lachnospirales</taxon>
        <taxon>Lachnospiraceae</taxon>
        <taxon>Anaerostipes</taxon>
    </lineage>
</organism>
<comment type="caution">
    <text evidence="2">The sequence shown here is derived from an EMBL/GenBank/DDBJ whole genome shotgun (WGS) entry which is preliminary data.</text>
</comment>
<reference evidence="2" key="2">
    <citation type="submission" date="2021-04" db="EMBL/GenBank/DDBJ databases">
        <authorList>
            <person name="Gilroy R."/>
        </authorList>
    </citation>
    <scope>NUCLEOTIDE SEQUENCE</scope>
    <source>
        <strain evidence="2">ChiSjej3B21-8574</strain>
    </source>
</reference>
<reference evidence="2" key="1">
    <citation type="journal article" date="2021" name="PeerJ">
        <title>Extensive microbial diversity within the chicken gut microbiome revealed by metagenomics and culture.</title>
        <authorList>
            <person name="Gilroy R."/>
            <person name="Ravi A."/>
            <person name="Getino M."/>
            <person name="Pursley I."/>
            <person name="Horton D.L."/>
            <person name="Alikhan N.F."/>
            <person name="Baker D."/>
            <person name="Gharbi K."/>
            <person name="Hall N."/>
            <person name="Watson M."/>
            <person name="Adriaenssens E.M."/>
            <person name="Foster-Nyarko E."/>
            <person name="Jarju S."/>
            <person name="Secka A."/>
            <person name="Antonio M."/>
            <person name="Oren A."/>
            <person name="Chaudhuri R.R."/>
            <person name="La Ragione R."/>
            <person name="Hildebrand F."/>
            <person name="Pallen M.J."/>
        </authorList>
    </citation>
    <scope>NUCLEOTIDE SEQUENCE</scope>
    <source>
        <strain evidence="2">ChiSjej3B21-8574</strain>
    </source>
</reference>
<evidence type="ECO:0000313" key="2">
    <source>
        <dbReference type="EMBL" id="HJC50264.1"/>
    </source>
</evidence>
<feature type="transmembrane region" description="Helical" evidence="1">
    <location>
        <begin position="178"/>
        <end position="198"/>
    </location>
</feature>
<keyword evidence="1" id="KW-1133">Transmembrane helix</keyword>
<proteinExistence type="predicted"/>
<feature type="transmembrane region" description="Helical" evidence="1">
    <location>
        <begin position="98"/>
        <end position="120"/>
    </location>
</feature>
<dbReference type="PANTHER" id="PTHR36111:SF2">
    <property type="entry name" value="INNER MEMBRANE PROTEIN"/>
    <property type="match status" value="1"/>
</dbReference>
<keyword evidence="1" id="KW-0472">Membrane</keyword>
<evidence type="ECO:0000256" key="1">
    <source>
        <dbReference type="SAM" id="Phobius"/>
    </source>
</evidence>
<dbReference type="PANTHER" id="PTHR36111">
    <property type="entry name" value="INNER MEMBRANE PROTEIN-RELATED"/>
    <property type="match status" value="1"/>
</dbReference>